<feature type="transmembrane region" description="Helical" evidence="1">
    <location>
        <begin position="55"/>
        <end position="76"/>
    </location>
</feature>
<protein>
    <submittedName>
        <fullName evidence="2">Uncharacterized protein</fullName>
    </submittedName>
</protein>
<organism evidence="2 3">
    <name type="scientific">Candidatus Acidiferrum panamense</name>
    <dbReference type="NCBI Taxonomy" id="2741543"/>
    <lineage>
        <taxon>Bacteria</taxon>
        <taxon>Pseudomonadati</taxon>
        <taxon>Acidobacteriota</taxon>
        <taxon>Terriglobia</taxon>
        <taxon>Candidatus Acidiferrales</taxon>
        <taxon>Candidatus Acidiferrum</taxon>
    </lineage>
</organism>
<feature type="transmembrane region" description="Helical" evidence="1">
    <location>
        <begin position="353"/>
        <end position="370"/>
    </location>
</feature>
<feature type="transmembrane region" description="Helical" evidence="1">
    <location>
        <begin position="445"/>
        <end position="462"/>
    </location>
</feature>
<feature type="transmembrane region" description="Helical" evidence="1">
    <location>
        <begin position="96"/>
        <end position="117"/>
    </location>
</feature>
<dbReference type="EMBL" id="JACDQQ010002129">
    <property type="protein sequence ID" value="MBA0087682.1"/>
    <property type="molecule type" value="Genomic_DNA"/>
</dbReference>
<feature type="transmembrane region" description="Helical" evidence="1">
    <location>
        <begin position="169"/>
        <end position="190"/>
    </location>
</feature>
<gene>
    <name evidence="2" type="ORF">HRJ53_22080</name>
</gene>
<feature type="transmembrane region" description="Helical" evidence="1">
    <location>
        <begin position="129"/>
        <end position="149"/>
    </location>
</feature>
<feature type="transmembrane region" description="Helical" evidence="1">
    <location>
        <begin position="238"/>
        <end position="259"/>
    </location>
</feature>
<dbReference type="AlphaFoldDB" id="A0A7V8NUH9"/>
<reference evidence="2" key="1">
    <citation type="submission" date="2020-06" db="EMBL/GenBank/DDBJ databases">
        <title>Legume-microbial interactions unlock mineral nutrients during tropical forest succession.</title>
        <authorList>
            <person name="Epihov D.Z."/>
        </authorList>
    </citation>
    <scope>NUCLEOTIDE SEQUENCE [LARGE SCALE GENOMIC DNA]</scope>
    <source>
        <strain evidence="2">Pan2503</strain>
    </source>
</reference>
<proteinExistence type="predicted"/>
<evidence type="ECO:0000256" key="1">
    <source>
        <dbReference type="SAM" id="Phobius"/>
    </source>
</evidence>
<feature type="transmembrane region" description="Helical" evidence="1">
    <location>
        <begin position="390"/>
        <end position="415"/>
    </location>
</feature>
<keyword evidence="1" id="KW-0812">Transmembrane</keyword>
<evidence type="ECO:0000313" key="3">
    <source>
        <dbReference type="Proteomes" id="UP000567293"/>
    </source>
</evidence>
<feature type="transmembrane region" description="Helical" evidence="1">
    <location>
        <begin position="202"/>
        <end position="223"/>
    </location>
</feature>
<sequence length="463" mass="49115">MAIVVGVLVGALGGAISAKFVPAGLAVGALPGAIYGLVFAICCAQRAFSPGAGLVWGLGYAFLAWVAVPAGILPVAMRIMPAMGMLDTARAHFPELVAYILCLGAPLGIALGSLGAFQSGPQKQRFSFARALVVGGGAGIVGGWAFGKWMEQVNFFPLIAGLVDSTSRMVGMSLHFTFAIIIGATFGLLFQRDIRGYGSSMGWGVGYGLLWWFLGPLTILPIWLRKPVDWSAARGSELFGSLVGHIIYGLIVGLLYAAVDRLWLRFFTESDPINREPEGPGLRVLLSLKWGAMASLAGGLLFSLVMVAIGFLPTVASLVSGVSPVLGFAVHMIISALIGMSYGLLFRHESPNFGSAIAWGLLYGLIWWFLGPLTLMPMLLGRQFVWTIQAAGALLPSLVGHLIYGAATACVFALLERRHADWLLLDSRVAAREARRRRPVGTPAPALWLFALGLGVLLPILLG</sequence>
<feature type="transmembrane region" description="Helical" evidence="1">
    <location>
        <begin position="27"/>
        <end position="48"/>
    </location>
</feature>
<keyword evidence="1" id="KW-0472">Membrane</keyword>
<keyword evidence="1" id="KW-1133">Transmembrane helix</keyword>
<evidence type="ECO:0000313" key="2">
    <source>
        <dbReference type="EMBL" id="MBA0087682.1"/>
    </source>
</evidence>
<feature type="transmembrane region" description="Helical" evidence="1">
    <location>
        <begin position="325"/>
        <end position="346"/>
    </location>
</feature>
<comment type="caution">
    <text evidence="2">The sequence shown here is derived from an EMBL/GenBank/DDBJ whole genome shotgun (WGS) entry which is preliminary data.</text>
</comment>
<name>A0A7V8NUH9_9BACT</name>
<accession>A0A7V8NUH9</accession>
<keyword evidence="3" id="KW-1185">Reference proteome</keyword>
<feature type="transmembrane region" description="Helical" evidence="1">
    <location>
        <begin position="290"/>
        <end position="313"/>
    </location>
</feature>
<dbReference type="Proteomes" id="UP000567293">
    <property type="component" value="Unassembled WGS sequence"/>
</dbReference>